<evidence type="ECO:0000256" key="5">
    <source>
        <dbReference type="ARBA" id="ARBA00023136"/>
    </source>
</evidence>
<evidence type="ECO:0000256" key="6">
    <source>
        <dbReference type="SAM" id="Phobius"/>
    </source>
</evidence>
<feature type="transmembrane region" description="Helical" evidence="6">
    <location>
        <begin position="181"/>
        <end position="205"/>
    </location>
</feature>
<evidence type="ECO:0000256" key="3">
    <source>
        <dbReference type="ARBA" id="ARBA00022692"/>
    </source>
</evidence>
<dbReference type="Pfam" id="PF01810">
    <property type="entry name" value="LysE"/>
    <property type="match status" value="1"/>
</dbReference>
<dbReference type="EMBL" id="FXUA01000012">
    <property type="protein sequence ID" value="SMP36138.1"/>
    <property type="molecule type" value="Genomic_DNA"/>
</dbReference>
<keyword evidence="4 6" id="KW-1133">Transmembrane helix</keyword>
<evidence type="ECO:0000256" key="4">
    <source>
        <dbReference type="ARBA" id="ARBA00022989"/>
    </source>
</evidence>
<name>A0ABY1PMW7_9BACT</name>
<gene>
    <name evidence="7" type="ORF">SAMN06265367_11233</name>
</gene>
<dbReference type="InterPro" id="IPR001123">
    <property type="entry name" value="LeuE-type"/>
</dbReference>
<feature type="transmembrane region" description="Helical" evidence="6">
    <location>
        <begin position="39"/>
        <end position="60"/>
    </location>
</feature>
<dbReference type="RefSeq" id="WP_283414890.1">
    <property type="nucleotide sequence ID" value="NZ_FXUA01000012.1"/>
</dbReference>
<comment type="caution">
    <text evidence="7">The sequence shown here is derived from an EMBL/GenBank/DDBJ whole genome shotgun (WGS) entry which is preliminary data.</text>
</comment>
<evidence type="ECO:0000313" key="8">
    <source>
        <dbReference type="Proteomes" id="UP001157915"/>
    </source>
</evidence>
<comment type="subcellular location">
    <subcellularLocation>
        <location evidence="1">Cell membrane</location>
        <topology evidence="1">Multi-pass membrane protein</topology>
    </subcellularLocation>
</comment>
<dbReference type="Proteomes" id="UP001157915">
    <property type="component" value="Unassembled WGS sequence"/>
</dbReference>
<reference evidence="7 8" key="1">
    <citation type="submission" date="2017-05" db="EMBL/GenBank/DDBJ databases">
        <authorList>
            <person name="Varghese N."/>
            <person name="Submissions S."/>
        </authorList>
    </citation>
    <scope>NUCLEOTIDE SEQUENCE [LARGE SCALE GENOMIC DNA]</scope>
    <source>
        <strain evidence="7 8">DSM 15360</strain>
    </source>
</reference>
<dbReference type="PANTHER" id="PTHR30086:SF20">
    <property type="entry name" value="ARGININE EXPORTER PROTEIN ARGO-RELATED"/>
    <property type="match status" value="1"/>
</dbReference>
<feature type="transmembrane region" description="Helical" evidence="6">
    <location>
        <begin position="72"/>
        <end position="91"/>
    </location>
</feature>
<accession>A0ABY1PMW7</accession>
<protein>
    <submittedName>
        <fullName evidence="7">Threonine/homoserine/homoserine lactone efflux protein</fullName>
    </submittedName>
</protein>
<feature type="transmembrane region" description="Helical" evidence="6">
    <location>
        <begin position="149"/>
        <end position="169"/>
    </location>
</feature>
<dbReference type="PANTHER" id="PTHR30086">
    <property type="entry name" value="ARGININE EXPORTER PROTEIN ARGO"/>
    <property type="match status" value="1"/>
</dbReference>
<keyword evidence="8" id="KW-1185">Reference proteome</keyword>
<evidence type="ECO:0000256" key="1">
    <source>
        <dbReference type="ARBA" id="ARBA00004651"/>
    </source>
</evidence>
<keyword evidence="5 6" id="KW-0472">Membrane</keyword>
<proteinExistence type="predicted"/>
<keyword evidence="2" id="KW-1003">Cell membrane</keyword>
<evidence type="ECO:0000256" key="2">
    <source>
        <dbReference type="ARBA" id="ARBA00022475"/>
    </source>
</evidence>
<keyword evidence="3 6" id="KW-0812">Transmembrane</keyword>
<evidence type="ECO:0000313" key="7">
    <source>
        <dbReference type="EMBL" id="SMP36138.1"/>
    </source>
</evidence>
<sequence length="208" mass="23073">MSQALLEGISMGLLLSAMIGPVFFTLIQSSLEKGFRYAAMVALGIQTSDALYVLLTFFGIKFLAEATYFESILGYVGGAILIGFGISYLVKRQATKPDAKVEEVRRAKKRSAFLKGFSINGINPFVLLFWISIASLVHLKSDFDKTAIWSYYLGILLTVFVIDLIKAYIAKKLAHFVTPKFMFWLNKAVGVAMIGFGIRLIWFAIGNV</sequence>
<feature type="transmembrane region" description="Helical" evidence="6">
    <location>
        <begin position="6"/>
        <end position="27"/>
    </location>
</feature>
<organism evidence="7 8">
    <name type="scientific">Algoriphagus winogradskyi</name>
    <dbReference type="NCBI Taxonomy" id="237017"/>
    <lineage>
        <taxon>Bacteria</taxon>
        <taxon>Pseudomonadati</taxon>
        <taxon>Bacteroidota</taxon>
        <taxon>Cytophagia</taxon>
        <taxon>Cytophagales</taxon>
        <taxon>Cyclobacteriaceae</taxon>
        <taxon>Algoriphagus</taxon>
    </lineage>
</organism>
<feature type="transmembrane region" description="Helical" evidence="6">
    <location>
        <begin position="112"/>
        <end position="137"/>
    </location>
</feature>